<reference evidence="1 2" key="1">
    <citation type="submission" date="2017-09" db="EMBL/GenBank/DDBJ databases">
        <title>Genome sequence of Lactobacillus brevis D7.</title>
        <authorList>
            <person name="Kwon M.-S."/>
            <person name="Lim S.K."/>
            <person name="Choi H.-J."/>
        </authorList>
    </citation>
    <scope>NUCLEOTIDE SEQUENCE [LARGE SCALE GENOMIC DNA]</scope>
    <source>
        <strain evidence="1 2">D7</strain>
    </source>
</reference>
<evidence type="ECO:0000313" key="2">
    <source>
        <dbReference type="Proteomes" id="UP000217918"/>
    </source>
</evidence>
<comment type="caution">
    <text evidence="1">The sequence shown here is derived from an EMBL/GenBank/DDBJ whole genome shotgun (WGS) entry which is preliminary data.</text>
</comment>
<gene>
    <name evidence="1" type="ORF">CNR29_04075</name>
</gene>
<sequence length="60" mass="6856">MTAKDAALRWGKAQDYVRQVLRSNPARFPDGTVRVFSRQILVTREGMETVTGHGETERHK</sequence>
<dbReference type="InterPro" id="IPR045403">
    <property type="entry name" value="HTH_59_Firmicutes_type"/>
</dbReference>
<name>A0A1W6NJU7_LEVBR</name>
<dbReference type="AlphaFoldDB" id="A0A1W6NJU7"/>
<dbReference type="RefSeq" id="WP_051345721.1">
    <property type="nucleotide sequence ID" value="NZ_JAFDOK010000002.1"/>
</dbReference>
<accession>A0A1W6NJU7</accession>
<protein>
    <submittedName>
        <fullName evidence="1">Uncharacterized protein</fullName>
    </submittedName>
</protein>
<dbReference type="Proteomes" id="UP000217918">
    <property type="component" value="Unassembled WGS sequence"/>
</dbReference>
<dbReference type="Pfam" id="PF20038">
    <property type="entry name" value="HTH_59"/>
    <property type="match status" value="1"/>
</dbReference>
<organism evidence="1 2">
    <name type="scientific">Levilactobacillus brevis</name>
    <name type="common">Lactobacillus brevis</name>
    <dbReference type="NCBI Taxonomy" id="1580"/>
    <lineage>
        <taxon>Bacteria</taxon>
        <taxon>Bacillati</taxon>
        <taxon>Bacillota</taxon>
        <taxon>Bacilli</taxon>
        <taxon>Lactobacillales</taxon>
        <taxon>Lactobacillaceae</taxon>
        <taxon>Levilactobacillus</taxon>
    </lineage>
</organism>
<evidence type="ECO:0000313" key="1">
    <source>
        <dbReference type="EMBL" id="PBQ24971.1"/>
    </source>
</evidence>
<dbReference type="EMBL" id="NVYO01000001">
    <property type="protein sequence ID" value="PBQ24971.1"/>
    <property type="molecule type" value="Genomic_DNA"/>
</dbReference>
<proteinExistence type="predicted"/>